<proteinExistence type="predicted"/>
<name>A0A4V6DU20_9PEZI</name>
<evidence type="ECO:0000256" key="1">
    <source>
        <dbReference type="SAM" id="MobiDB-lite"/>
    </source>
</evidence>
<comment type="caution">
    <text evidence="2">The sequence shown here is derived from an EMBL/GenBank/DDBJ whole genome shotgun (WGS) entry which is preliminary data.</text>
</comment>
<sequence>MDTTSEVASGTELDKLFKNTSFSCFLLFTSPSSPVSPKLPRYSPRTLRNKAIDLRLCVLIINIRKVLAGVAQYQRGIADFAIHPAAKPSFLEETKRKDRHRRNPRTATKGGSQQMQQQTPEAQKNQSRMTKHEANCDLPQRRWRPSKLHLELPQRRTPVG</sequence>
<accession>A0A4V6DU20</accession>
<dbReference type="EMBL" id="PTQR01000060">
    <property type="protein sequence ID" value="TKX22852.1"/>
    <property type="molecule type" value="Genomic_DNA"/>
</dbReference>
<evidence type="ECO:0000313" key="3">
    <source>
        <dbReference type="Proteomes" id="UP000308133"/>
    </source>
</evidence>
<reference evidence="2 3" key="1">
    <citation type="submission" date="2018-02" db="EMBL/GenBank/DDBJ databases">
        <title>Draft genome sequences of Elsinoe sp., causing black scab on jojoba.</title>
        <authorList>
            <person name="Stodart B."/>
            <person name="Jeffress S."/>
            <person name="Ash G."/>
            <person name="Arun Chinnappa K."/>
        </authorList>
    </citation>
    <scope>NUCLEOTIDE SEQUENCE [LARGE SCALE GENOMIC DNA]</scope>
    <source>
        <strain evidence="2 3">Hillstone_2</strain>
    </source>
</reference>
<protein>
    <submittedName>
        <fullName evidence="2">Uncharacterized protein</fullName>
    </submittedName>
</protein>
<gene>
    <name evidence="2" type="ORF">C1H76_4886</name>
</gene>
<evidence type="ECO:0000313" key="2">
    <source>
        <dbReference type="EMBL" id="TKX22852.1"/>
    </source>
</evidence>
<feature type="compositionally biased region" description="Polar residues" evidence="1">
    <location>
        <begin position="105"/>
        <end position="128"/>
    </location>
</feature>
<organism evidence="2 3">
    <name type="scientific">Elsinoe australis</name>
    <dbReference type="NCBI Taxonomy" id="40998"/>
    <lineage>
        <taxon>Eukaryota</taxon>
        <taxon>Fungi</taxon>
        <taxon>Dikarya</taxon>
        <taxon>Ascomycota</taxon>
        <taxon>Pezizomycotina</taxon>
        <taxon>Dothideomycetes</taxon>
        <taxon>Dothideomycetidae</taxon>
        <taxon>Myriangiales</taxon>
        <taxon>Elsinoaceae</taxon>
        <taxon>Elsinoe</taxon>
    </lineage>
</organism>
<feature type="region of interest" description="Disordered" evidence="1">
    <location>
        <begin position="88"/>
        <end position="160"/>
    </location>
</feature>
<dbReference type="Proteomes" id="UP000308133">
    <property type="component" value="Unassembled WGS sequence"/>
</dbReference>
<dbReference type="AlphaFoldDB" id="A0A4V6DU20"/>